<evidence type="ECO:0000256" key="1">
    <source>
        <dbReference type="ARBA" id="ARBA00008668"/>
    </source>
</evidence>
<dbReference type="PANTHER" id="PTHR22835">
    <property type="entry name" value="ZINC FINGER FYVE DOMAIN CONTAINING PROTEIN"/>
    <property type="match status" value="1"/>
</dbReference>
<dbReference type="InterPro" id="IPR036514">
    <property type="entry name" value="SGNH_hydro_sf"/>
</dbReference>
<dbReference type="AlphaFoldDB" id="A0A6V7NE92"/>
<dbReference type="InterPro" id="IPR001087">
    <property type="entry name" value="GDSL"/>
</dbReference>
<dbReference type="Pfam" id="PF00657">
    <property type="entry name" value="Lipase_GDSL"/>
    <property type="match status" value="1"/>
</dbReference>
<evidence type="ECO:0000313" key="5">
    <source>
        <dbReference type="EMBL" id="CAD1816858.1"/>
    </source>
</evidence>
<gene>
    <name evidence="5" type="ORF">CB5_LOCUS69</name>
</gene>
<evidence type="ECO:0000256" key="4">
    <source>
        <dbReference type="SAM" id="SignalP"/>
    </source>
</evidence>
<evidence type="ECO:0000256" key="2">
    <source>
        <dbReference type="ARBA" id="ARBA00023180"/>
    </source>
</evidence>
<feature type="compositionally biased region" description="Basic residues" evidence="3">
    <location>
        <begin position="78"/>
        <end position="87"/>
    </location>
</feature>
<dbReference type="EMBL" id="LR862129">
    <property type="protein sequence ID" value="CAD1816858.1"/>
    <property type="molecule type" value="Genomic_DNA"/>
</dbReference>
<feature type="region of interest" description="Disordered" evidence="3">
    <location>
        <begin position="54"/>
        <end position="87"/>
    </location>
</feature>
<sequence>MISIMKHVLAAAMTICVFATAAAAVAVAEEGGGGGCQAEEAVFFNFGDSNSDTGGVAAGSDTTSPSRRPRLLPPPHRPALRRPPRRRLPLPKNFRLLATAQNSESLPTRYLSPYLEALGSDFSNGANFAIAGSTTLPNNVPFALRIQVQQFLHFRSRSLELSAQGFGATVDEDGFRRALYSIDIGQNDLTGIVGSKLPYDQMIARIPPVVGEIRSAVTTLYNTGARNFWIHNTGPLGCLPEKLAAPRKDDSDLDAYGCLKTANDVAREFNSQLSTICDEMRSELRNSTIVYTDIFAIKYDLIANYTSYGKFREAVNGVLRLRGPPYNYNKSITCLNPACQVCDDGAKYISWDGVHYTEAANSAVANKILTAEYSDPRTEFGFFCSTA</sequence>
<dbReference type="GO" id="GO:0016788">
    <property type="term" value="F:hydrolase activity, acting on ester bonds"/>
    <property type="evidence" value="ECO:0007669"/>
    <property type="project" value="InterPro"/>
</dbReference>
<dbReference type="PANTHER" id="PTHR22835:SF275">
    <property type="entry name" value="OS01G0331100 PROTEIN"/>
    <property type="match status" value="1"/>
</dbReference>
<evidence type="ECO:0008006" key="6">
    <source>
        <dbReference type="Google" id="ProtNLM"/>
    </source>
</evidence>
<dbReference type="SUPFAM" id="SSF52266">
    <property type="entry name" value="SGNH hydrolase"/>
    <property type="match status" value="1"/>
</dbReference>
<keyword evidence="4" id="KW-0732">Signal</keyword>
<accession>A0A6V7NE92</accession>
<keyword evidence="2" id="KW-0325">Glycoprotein</keyword>
<feature type="chain" id="PRO_5027846944" description="GDSL esterase/lipase" evidence="4">
    <location>
        <begin position="25"/>
        <end position="387"/>
    </location>
</feature>
<feature type="signal peptide" evidence="4">
    <location>
        <begin position="1"/>
        <end position="24"/>
    </location>
</feature>
<evidence type="ECO:0000256" key="3">
    <source>
        <dbReference type="SAM" id="MobiDB-lite"/>
    </source>
</evidence>
<name>A0A6V7NE92_ANACO</name>
<organism evidence="5">
    <name type="scientific">Ananas comosus var. bracteatus</name>
    <name type="common">red pineapple</name>
    <dbReference type="NCBI Taxonomy" id="296719"/>
    <lineage>
        <taxon>Eukaryota</taxon>
        <taxon>Viridiplantae</taxon>
        <taxon>Streptophyta</taxon>
        <taxon>Embryophyta</taxon>
        <taxon>Tracheophyta</taxon>
        <taxon>Spermatophyta</taxon>
        <taxon>Magnoliopsida</taxon>
        <taxon>Liliopsida</taxon>
        <taxon>Poales</taxon>
        <taxon>Bromeliaceae</taxon>
        <taxon>Bromelioideae</taxon>
        <taxon>Ananas</taxon>
    </lineage>
</organism>
<comment type="similarity">
    <text evidence="1">Belongs to the 'GDSL' lipolytic enzyme family.</text>
</comment>
<proteinExistence type="inferred from homology"/>
<protein>
    <recommendedName>
        <fullName evidence="6">GDSL esterase/lipase</fullName>
    </recommendedName>
</protein>
<reference evidence="5" key="1">
    <citation type="submission" date="2020-07" db="EMBL/GenBank/DDBJ databases">
        <authorList>
            <person name="Lin J."/>
        </authorList>
    </citation>
    <scope>NUCLEOTIDE SEQUENCE</scope>
</reference>
<dbReference type="Gene3D" id="3.40.50.1110">
    <property type="entry name" value="SGNH hydrolase"/>
    <property type="match status" value="1"/>
</dbReference>